<dbReference type="Proteomes" id="UP000030752">
    <property type="component" value="Unassembled WGS sequence"/>
</dbReference>
<comment type="subcellular location">
    <subcellularLocation>
        <location evidence="2">Membrane</location>
        <topology evidence="2">Lipid-anchor</topology>
        <topology evidence="2">GPI-anchor</topology>
    </subcellularLocation>
    <subcellularLocation>
        <location evidence="1">Membrane</location>
        <topology evidence="1">Multi-pass membrane protein</topology>
    </subcellularLocation>
    <subcellularLocation>
        <location evidence="3">Secreted</location>
    </subcellularLocation>
</comment>
<feature type="transmembrane region" description="Helical" evidence="16">
    <location>
        <begin position="220"/>
        <end position="241"/>
    </location>
</feature>
<dbReference type="PROSITE" id="PS52012">
    <property type="entry name" value="CFEM"/>
    <property type="match status" value="1"/>
</dbReference>
<feature type="transmembrane region" description="Helical" evidence="16">
    <location>
        <begin position="269"/>
        <end position="291"/>
    </location>
</feature>
<evidence type="ECO:0000256" key="14">
    <source>
        <dbReference type="PROSITE-ProRule" id="PRU01356"/>
    </source>
</evidence>
<keyword evidence="20" id="KW-1185">Reference proteome</keyword>
<feature type="transmembrane region" description="Helical" evidence="16">
    <location>
        <begin position="140"/>
        <end position="163"/>
    </location>
</feature>
<organism evidence="19 20">
    <name type="scientific">Cyphellophora europaea (strain CBS 101466)</name>
    <name type="common">Phialophora europaea</name>
    <dbReference type="NCBI Taxonomy" id="1220924"/>
    <lineage>
        <taxon>Eukaryota</taxon>
        <taxon>Fungi</taxon>
        <taxon>Dikarya</taxon>
        <taxon>Ascomycota</taxon>
        <taxon>Pezizomycotina</taxon>
        <taxon>Eurotiomycetes</taxon>
        <taxon>Chaetothyriomycetidae</taxon>
        <taxon>Chaetothyriales</taxon>
        <taxon>Cyphellophoraceae</taxon>
        <taxon>Cyphellophora</taxon>
    </lineage>
</organism>
<evidence type="ECO:0000256" key="15">
    <source>
        <dbReference type="SAM" id="MobiDB-lite"/>
    </source>
</evidence>
<reference evidence="19 20" key="1">
    <citation type="submission" date="2013-03" db="EMBL/GenBank/DDBJ databases">
        <title>The Genome Sequence of Phialophora europaea CBS 101466.</title>
        <authorList>
            <consortium name="The Broad Institute Genomics Platform"/>
            <person name="Cuomo C."/>
            <person name="de Hoog S."/>
            <person name="Gorbushina A."/>
            <person name="Walker B."/>
            <person name="Young S.K."/>
            <person name="Zeng Q."/>
            <person name="Gargeya S."/>
            <person name="Fitzgerald M."/>
            <person name="Haas B."/>
            <person name="Abouelleil A."/>
            <person name="Allen A.W."/>
            <person name="Alvarado L."/>
            <person name="Arachchi H.M."/>
            <person name="Berlin A.M."/>
            <person name="Chapman S.B."/>
            <person name="Gainer-Dewar J."/>
            <person name="Goldberg J."/>
            <person name="Griggs A."/>
            <person name="Gujja S."/>
            <person name="Hansen M."/>
            <person name="Howarth C."/>
            <person name="Imamovic A."/>
            <person name="Ireland A."/>
            <person name="Larimer J."/>
            <person name="McCowan C."/>
            <person name="Murphy C."/>
            <person name="Pearson M."/>
            <person name="Poon T.W."/>
            <person name="Priest M."/>
            <person name="Roberts A."/>
            <person name="Saif S."/>
            <person name="Shea T."/>
            <person name="Sisk P."/>
            <person name="Sykes S."/>
            <person name="Wortman J."/>
            <person name="Nusbaum C."/>
            <person name="Birren B."/>
        </authorList>
    </citation>
    <scope>NUCLEOTIDE SEQUENCE [LARGE SCALE GENOMIC DNA]</scope>
    <source>
        <strain evidence="19 20">CBS 101466</strain>
    </source>
</reference>
<evidence type="ECO:0000256" key="13">
    <source>
        <dbReference type="ARBA" id="ARBA00038359"/>
    </source>
</evidence>
<dbReference type="VEuPathDB" id="FungiDB:HMPREF1541_02361"/>
<keyword evidence="10 16" id="KW-0472">Membrane</keyword>
<feature type="transmembrane region" description="Helical" evidence="16">
    <location>
        <begin position="108"/>
        <end position="128"/>
    </location>
</feature>
<feature type="signal peptide" evidence="17">
    <location>
        <begin position="1"/>
        <end position="23"/>
    </location>
</feature>
<evidence type="ECO:0000256" key="4">
    <source>
        <dbReference type="ARBA" id="ARBA00010031"/>
    </source>
</evidence>
<evidence type="ECO:0000256" key="17">
    <source>
        <dbReference type="SAM" id="SignalP"/>
    </source>
</evidence>
<dbReference type="GO" id="GO:0005576">
    <property type="term" value="C:extracellular region"/>
    <property type="evidence" value="ECO:0007669"/>
    <property type="project" value="UniProtKB-SubCell"/>
</dbReference>
<keyword evidence="12" id="KW-0449">Lipoprotein</keyword>
<dbReference type="STRING" id="1220924.W2S3D6"/>
<dbReference type="Pfam" id="PF05730">
    <property type="entry name" value="CFEM"/>
    <property type="match status" value="1"/>
</dbReference>
<dbReference type="GO" id="GO:0098552">
    <property type="term" value="C:side of membrane"/>
    <property type="evidence" value="ECO:0007669"/>
    <property type="project" value="UniProtKB-KW"/>
</dbReference>
<evidence type="ECO:0000256" key="11">
    <source>
        <dbReference type="ARBA" id="ARBA00023157"/>
    </source>
</evidence>
<feature type="chain" id="PRO_5004824829" description="CFEM domain-containing protein" evidence="17">
    <location>
        <begin position="24"/>
        <end position="456"/>
    </location>
</feature>
<dbReference type="PANTHER" id="PTHR33048">
    <property type="entry name" value="PTH11-LIKE INTEGRAL MEMBRANE PROTEIN (AFU_ORTHOLOGUE AFUA_5G11245)"/>
    <property type="match status" value="1"/>
</dbReference>
<dbReference type="PANTHER" id="PTHR33048:SF160">
    <property type="entry name" value="SAT4 FAMILY MEMBRANE PROTEIN"/>
    <property type="match status" value="1"/>
</dbReference>
<evidence type="ECO:0000256" key="10">
    <source>
        <dbReference type="ARBA" id="ARBA00023136"/>
    </source>
</evidence>
<dbReference type="RefSeq" id="XP_008714938.1">
    <property type="nucleotide sequence ID" value="XM_008716716.1"/>
</dbReference>
<evidence type="ECO:0000259" key="18">
    <source>
        <dbReference type="PROSITE" id="PS52012"/>
    </source>
</evidence>
<evidence type="ECO:0000313" key="19">
    <source>
        <dbReference type="EMBL" id="ETN43202.1"/>
    </source>
</evidence>
<keyword evidence="6" id="KW-0325">Glycoprotein</keyword>
<dbReference type="InterPro" id="IPR008427">
    <property type="entry name" value="Extracellular_membr_CFEM_dom"/>
</dbReference>
<feature type="domain" description="CFEM" evidence="18">
    <location>
        <begin position="10"/>
        <end position="122"/>
    </location>
</feature>
<gene>
    <name evidence="19" type="ORF">HMPREF1541_02361</name>
</gene>
<evidence type="ECO:0000256" key="9">
    <source>
        <dbReference type="ARBA" id="ARBA00022989"/>
    </source>
</evidence>
<sequence length="456" mass="50992">MAAARVLIHLVLTLTALISTTVAQTADLAALAAAYPNCSLSCMVEYIPRSPCVTAAGLNQTCICINEELNRDIEICARQSCTVKEMLITMNASSMACQRPVRDHSTDFIFIAFTIGAVALLTFIVRIITRLTTNARKLYLDDWTMLAAVIATGPPTVFAWFLAQNGLGRDIWTLQFHQITNVLELFFLGELFYFAGLSLVKISILFFFYRMFPVRNLQNIMIFIMALCAGYGICFFVATLFQCRPINYMWEQWHGEMAGQCNDFHLQGFIAAGISIILDVVIIVLPMRQLYRLKISLRKRISIAAMFSVGLFACIIAIIRLKYLVQFRHTENPTYDYYAPGYWSLVECQVANMPAIYQLVKAWKPKLVSGTSRGTGQTGSNLRKGGATPDLSGTLVQGKFAPTNSIPRIRTLQHERTDSTECLHWSKEVDANTIELGDRSSSTSPYAKRYPVGQAL</sequence>
<keyword evidence="9 16" id="KW-1133">Transmembrane helix</keyword>
<evidence type="ECO:0000256" key="1">
    <source>
        <dbReference type="ARBA" id="ARBA00004141"/>
    </source>
</evidence>
<dbReference type="InterPro" id="IPR049326">
    <property type="entry name" value="Rhodopsin_dom_fungi"/>
</dbReference>
<comment type="similarity">
    <text evidence="4">Belongs to the RBT5 family.</text>
</comment>
<dbReference type="eggNOG" id="ENOG502SM6F">
    <property type="taxonomic scope" value="Eukaryota"/>
</dbReference>
<comment type="similarity">
    <text evidence="13">Belongs to the SAT4 family.</text>
</comment>
<evidence type="ECO:0000256" key="2">
    <source>
        <dbReference type="ARBA" id="ARBA00004589"/>
    </source>
</evidence>
<dbReference type="Pfam" id="PF20684">
    <property type="entry name" value="Fung_rhodopsin"/>
    <property type="match status" value="1"/>
</dbReference>
<dbReference type="InParanoid" id="W2S3D6"/>
<evidence type="ECO:0000256" key="5">
    <source>
        <dbReference type="ARBA" id="ARBA00022525"/>
    </source>
</evidence>
<dbReference type="GeneID" id="19969700"/>
<feature type="disulfide bond" evidence="14">
    <location>
        <begin position="64"/>
        <end position="97"/>
    </location>
</feature>
<name>W2S3D6_CYPE1</name>
<dbReference type="AlphaFoldDB" id="W2S3D6"/>
<proteinExistence type="inferred from homology"/>
<keyword evidence="8 17" id="KW-0732">Signal</keyword>
<feature type="compositionally biased region" description="Low complexity" evidence="15">
    <location>
        <begin position="370"/>
        <end position="380"/>
    </location>
</feature>
<evidence type="ECO:0000256" key="7">
    <source>
        <dbReference type="ARBA" id="ARBA00022692"/>
    </source>
</evidence>
<evidence type="ECO:0000256" key="8">
    <source>
        <dbReference type="ARBA" id="ARBA00022729"/>
    </source>
</evidence>
<protein>
    <recommendedName>
        <fullName evidence="18">CFEM domain-containing protein</fullName>
    </recommendedName>
</protein>
<feature type="region of interest" description="Disordered" evidence="15">
    <location>
        <begin position="436"/>
        <end position="456"/>
    </location>
</feature>
<evidence type="ECO:0000256" key="12">
    <source>
        <dbReference type="ARBA" id="ARBA00023288"/>
    </source>
</evidence>
<dbReference type="EMBL" id="KB822718">
    <property type="protein sequence ID" value="ETN43202.1"/>
    <property type="molecule type" value="Genomic_DNA"/>
</dbReference>
<evidence type="ECO:0000256" key="6">
    <source>
        <dbReference type="ARBA" id="ARBA00022622"/>
    </source>
</evidence>
<evidence type="ECO:0000256" key="16">
    <source>
        <dbReference type="SAM" id="Phobius"/>
    </source>
</evidence>
<keyword evidence="6" id="KW-0336">GPI-anchor</keyword>
<feature type="transmembrane region" description="Helical" evidence="16">
    <location>
        <begin position="303"/>
        <end position="325"/>
    </location>
</feature>
<dbReference type="HOGENOM" id="CLU_028200_6_2_1"/>
<dbReference type="OrthoDB" id="2496787at2759"/>
<keyword evidence="7 16" id="KW-0812">Transmembrane</keyword>
<comment type="caution">
    <text evidence="14">Lacks conserved residue(s) required for the propagation of feature annotation.</text>
</comment>
<keyword evidence="5" id="KW-0964">Secreted</keyword>
<keyword evidence="11 14" id="KW-1015">Disulfide bond</keyword>
<feature type="transmembrane region" description="Helical" evidence="16">
    <location>
        <begin position="183"/>
        <end position="208"/>
    </location>
</feature>
<accession>W2S3D6</accession>
<evidence type="ECO:0000256" key="3">
    <source>
        <dbReference type="ARBA" id="ARBA00004613"/>
    </source>
</evidence>
<feature type="region of interest" description="Disordered" evidence="15">
    <location>
        <begin position="370"/>
        <end position="394"/>
    </location>
</feature>
<evidence type="ECO:0000313" key="20">
    <source>
        <dbReference type="Proteomes" id="UP000030752"/>
    </source>
</evidence>
<dbReference type="InterPro" id="IPR052337">
    <property type="entry name" value="SAT4-like"/>
</dbReference>